<dbReference type="GeneID" id="93177951"/>
<protein>
    <submittedName>
        <fullName evidence="2">Uncharacterized protein</fullName>
    </submittedName>
</protein>
<evidence type="ECO:0000313" key="5">
    <source>
        <dbReference type="Proteomes" id="UP000183174"/>
    </source>
</evidence>
<feature type="region of interest" description="Disordered" evidence="1">
    <location>
        <begin position="1"/>
        <end position="59"/>
    </location>
</feature>
<sequence>MGKTKGLQQRIAGKTKQAVGEIIGDQDLHDDGKAQAERGRDEQDKPSELNPLKKLKQLT</sequence>
<dbReference type="Proteomes" id="UP000183174">
    <property type="component" value="Unassembled WGS sequence"/>
</dbReference>
<feature type="compositionally biased region" description="Basic and acidic residues" evidence="1">
    <location>
        <begin position="26"/>
        <end position="47"/>
    </location>
</feature>
<dbReference type="OrthoDB" id="8243992at2"/>
<reference evidence="3 5" key="2">
    <citation type="submission" date="2016-08" db="EMBL/GenBank/DDBJ databases">
        <authorList>
            <person name="Seilhamer J.J."/>
        </authorList>
    </citation>
    <scope>NUCLEOTIDE SEQUENCE [LARGE SCALE GENOMIC DNA]</scope>
    <source>
        <strain evidence="3 5">CCBAU 10071</strain>
    </source>
</reference>
<evidence type="ECO:0000256" key="1">
    <source>
        <dbReference type="SAM" id="MobiDB-lite"/>
    </source>
</evidence>
<dbReference type="Proteomes" id="UP000051380">
    <property type="component" value="Unassembled WGS sequence"/>
</dbReference>
<reference evidence="2 4" key="1">
    <citation type="submission" date="2015-09" db="EMBL/GenBank/DDBJ databases">
        <title>Draft Genome Sequence of the Strain BR 3267 (Bradyrhizobium yuanmingense) recommended as inoculant for cowpea in Brazil.</title>
        <authorList>
            <person name="Simoes-Araujo J.L."/>
            <person name="Zilli J.E."/>
        </authorList>
    </citation>
    <scope>NUCLEOTIDE SEQUENCE [LARGE SCALE GENOMIC DNA]</scope>
    <source>
        <strain evidence="2 4">BR3267</strain>
    </source>
</reference>
<gene>
    <name evidence="2" type="ORF">AOQ72_32225</name>
    <name evidence="3" type="ORF">GA0061099_1005755</name>
</gene>
<evidence type="ECO:0000313" key="2">
    <source>
        <dbReference type="EMBL" id="KRP91680.1"/>
    </source>
</evidence>
<dbReference type="EMBL" id="LJYF01000032">
    <property type="protein sequence ID" value="KRP91680.1"/>
    <property type="molecule type" value="Genomic_DNA"/>
</dbReference>
<dbReference type="RefSeq" id="WP_027575113.1">
    <property type="nucleotide sequence ID" value="NZ_CP104173.1"/>
</dbReference>
<dbReference type="STRING" id="108015.GA0061099_1005755"/>
<proteinExistence type="predicted"/>
<dbReference type="EMBL" id="FMAE01000005">
    <property type="protein sequence ID" value="SCB38034.1"/>
    <property type="molecule type" value="Genomic_DNA"/>
</dbReference>
<dbReference type="AlphaFoldDB" id="A0A0R3C1Q2"/>
<accession>A0A0R3C1Q2</accession>
<evidence type="ECO:0000313" key="4">
    <source>
        <dbReference type="Proteomes" id="UP000051380"/>
    </source>
</evidence>
<evidence type="ECO:0000313" key="3">
    <source>
        <dbReference type="EMBL" id="SCB38034.1"/>
    </source>
</evidence>
<name>A0A0R3C1Q2_9BRAD</name>
<organism evidence="2 4">
    <name type="scientific">Bradyrhizobium yuanmingense</name>
    <dbReference type="NCBI Taxonomy" id="108015"/>
    <lineage>
        <taxon>Bacteria</taxon>
        <taxon>Pseudomonadati</taxon>
        <taxon>Pseudomonadota</taxon>
        <taxon>Alphaproteobacteria</taxon>
        <taxon>Hyphomicrobiales</taxon>
        <taxon>Nitrobacteraceae</taxon>
        <taxon>Bradyrhizobium</taxon>
    </lineage>
</organism>